<evidence type="ECO:0000313" key="2">
    <source>
        <dbReference type="Proteomes" id="UP000324973"/>
    </source>
</evidence>
<comment type="caution">
    <text evidence="1">The sequence shown here is derived from an EMBL/GenBank/DDBJ whole genome shotgun (WGS) entry which is preliminary data.</text>
</comment>
<dbReference type="OrthoDB" id="9180635at2"/>
<dbReference type="Proteomes" id="UP000324973">
    <property type="component" value="Unassembled WGS sequence"/>
</dbReference>
<dbReference type="EMBL" id="VTFT01000001">
    <property type="protein sequence ID" value="TYT24845.1"/>
    <property type="molecule type" value="Genomic_DNA"/>
</dbReference>
<organism evidence="1 2">
    <name type="scientific">Luteimonas viscosa</name>
    <dbReference type="NCBI Taxonomy" id="1132694"/>
    <lineage>
        <taxon>Bacteria</taxon>
        <taxon>Pseudomonadati</taxon>
        <taxon>Pseudomonadota</taxon>
        <taxon>Gammaproteobacteria</taxon>
        <taxon>Lysobacterales</taxon>
        <taxon>Lysobacteraceae</taxon>
        <taxon>Luteimonas</taxon>
    </lineage>
</organism>
<protein>
    <submittedName>
        <fullName evidence="1">Uncharacterized protein</fullName>
    </submittedName>
</protein>
<proteinExistence type="predicted"/>
<accession>A0A5D4XLL4</accession>
<sequence length="271" mass="30247">MLASTMRTLPELAKFVNGSGFPLQIAVERAVHQTSTKWAVLHREHAWLHANGQSGFADLIIANDHNCVMTIECKRVQESDWIFITEDSPEKTVSSRIFINNTKGHGREHHGYFDLQSSPSSFESDFCVIAGQDAKSRPLLERIASEVCTASEAVAQEEWPHANARSYGFRCYVGVVVTTARLSVSAIDPAEVSLADGQAENQTITEVPWIRFRKQLSHDLAVPPENLDWSFNGISKAKEKLTFVVNSGHLVRFLDKWGLFNESLRPLVRAG</sequence>
<dbReference type="RefSeq" id="WP_149101395.1">
    <property type="nucleotide sequence ID" value="NZ_VTFT01000001.1"/>
</dbReference>
<evidence type="ECO:0000313" key="1">
    <source>
        <dbReference type="EMBL" id="TYT24845.1"/>
    </source>
</evidence>
<dbReference type="AlphaFoldDB" id="A0A5D4XLL4"/>
<gene>
    <name evidence="1" type="ORF">FZO89_00300</name>
</gene>
<name>A0A5D4XLL4_9GAMM</name>
<keyword evidence="2" id="KW-1185">Reference proteome</keyword>
<reference evidence="1 2" key="1">
    <citation type="submission" date="2019-08" db="EMBL/GenBank/DDBJ databases">
        <title>Luteimonas viscosus sp. nov., isolated from soil of a sunflower field.</title>
        <authorList>
            <person name="Jianli Z."/>
            <person name="Ying Z."/>
        </authorList>
    </citation>
    <scope>NUCLEOTIDE SEQUENCE [LARGE SCALE GENOMIC DNA]</scope>
    <source>
        <strain evidence="1 2">XBU10</strain>
    </source>
</reference>